<sequence>MKGEGLWFTNLTLQGGRGGLEVRFQLRGRWVPGSKPDSTEVSPVYVDLLYAKSCTVDQMPSCWCGAEAWRGVPAQMSSDQWRIQDSGLGGLRS</sequence>
<organism evidence="1 2">
    <name type="scientific">Araneus ventricosus</name>
    <name type="common">Orbweaver spider</name>
    <name type="synonym">Epeira ventricosa</name>
    <dbReference type="NCBI Taxonomy" id="182803"/>
    <lineage>
        <taxon>Eukaryota</taxon>
        <taxon>Metazoa</taxon>
        <taxon>Ecdysozoa</taxon>
        <taxon>Arthropoda</taxon>
        <taxon>Chelicerata</taxon>
        <taxon>Arachnida</taxon>
        <taxon>Araneae</taxon>
        <taxon>Araneomorphae</taxon>
        <taxon>Entelegynae</taxon>
        <taxon>Araneoidea</taxon>
        <taxon>Araneidae</taxon>
        <taxon>Araneus</taxon>
    </lineage>
</organism>
<gene>
    <name evidence="1" type="ORF">AVEN_130295_1</name>
</gene>
<name>A0A4Y2GII5_ARAVE</name>
<dbReference type="AlphaFoldDB" id="A0A4Y2GII5"/>
<reference evidence="1 2" key="1">
    <citation type="journal article" date="2019" name="Sci. Rep.">
        <title>Orb-weaving spider Araneus ventricosus genome elucidates the spidroin gene catalogue.</title>
        <authorList>
            <person name="Kono N."/>
            <person name="Nakamura H."/>
            <person name="Ohtoshi R."/>
            <person name="Moran D.A.P."/>
            <person name="Shinohara A."/>
            <person name="Yoshida Y."/>
            <person name="Fujiwara M."/>
            <person name="Mori M."/>
            <person name="Tomita M."/>
            <person name="Arakawa K."/>
        </authorList>
    </citation>
    <scope>NUCLEOTIDE SEQUENCE [LARGE SCALE GENOMIC DNA]</scope>
</reference>
<keyword evidence="2" id="KW-1185">Reference proteome</keyword>
<dbReference type="EMBL" id="BGPR01099398">
    <property type="protein sequence ID" value="GBM52545.1"/>
    <property type="molecule type" value="Genomic_DNA"/>
</dbReference>
<dbReference type="Proteomes" id="UP000499080">
    <property type="component" value="Unassembled WGS sequence"/>
</dbReference>
<protein>
    <submittedName>
        <fullName evidence="1">Uncharacterized protein</fullName>
    </submittedName>
</protein>
<evidence type="ECO:0000313" key="1">
    <source>
        <dbReference type="EMBL" id="GBM52545.1"/>
    </source>
</evidence>
<accession>A0A4Y2GII5</accession>
<proteinExistence type="predicted"/>
<evidence type="ECO:0000313" key="2">
    <source>
        <dbReference type="Proteomes" id="UP000499080"/>
    </source>
</evidence>
<comment type="caution">
    <text evidence="1">The sequence shown here is derived from an EMBL/GenBank/DDBJ whole genome shotgun (WGS) entry which is preliminary data.</text>
</comment>